<evidence type="ECO:0000313" key="2">
    <source>
        <dbReference type="Proteomes" id="UP000242791"/>
    </source>
</evidence>
<dbReference type="EMBL" id="LGTZ01002747">
    <property type="protein sequence ID" value="OJD11411.1"/>
    <property type="molecule type" value="Genomic_DNA"/>
</dbReference>
<sequence length="190" mass="20900">MRFSCPSRTVKMDPCPRWLFESIRNHSPGSLVSPARGFMIHPSASHIPVANFGFADAKIPARWIIGHFVKLASQDIIVPLSADHNGRRTSPINRRTDAAAKHSIPCNNANSSCPDTHLPNTIPFQFNYDADNPTDSAADIFSAYGTEFRDRVASILDEYSSLFPPGLGMIKDAPMPIPFRDESDVSGLTM</sequence>
<keyword evidence="2" id="KW-1185">Reference proteome</keyword>
<dbReference type="VEuPathDB" id="FungiDB:ACJ73_09541"/>
<evidence type="ECO:0000313" key="1">
    <source>
        <dbReference type="EMBL" id="OJD11411.1"/>
    </source>
</evidence>
<dbReference type="Proteomes" id="UP000242791">
    <property type="component" value="Unassembled WGS sequence"/>
</dbReference>
<protein>
    <submittedName>
        <fullName evidence="1">Uncharacterized protein</fullName>
    </submittedName>
</protein>
<organism evidence="1 2">
    <name type="scientific">Blastomyces percursus</name>
    <dbReference type="NCBI Taxonomy" id="1658174"/>
    <lineage>
        <taxon>Eukaryota</taxon>
        <taxon>Fungi</taxon>
        <taxon>Dikarya</taxon>
        <taxon>Ascomycota</taxon>
        <taxon>Pezizomycotina</taxon>
        <taxon>Eurotiomycetes</taxon>
        <taxon>Eurotiomycetidae</taxon>
        <taxon>Onygenales</taxon>
        <taxon>Ajellomycetaceae</taxon>
        <taxon>Blastomyces</taxon>
    </lineage>
</organism>
<proteinExistence type="predicted"/>
<name>A0A1J9PU68_9EURO</name>
<comment type="caution">
    <text evidence="1">The sequence shown here is derived from an EMBL/GenBank/DDBJ whole genome shotgun (WGS) entry which is preliminary data.</text>
</comment>
<gene>
    <name evidence="1" type="ORF">ACJ73_09541</name>
</gene>
<dbReference type="AlphaFoldDB" id="A0A1J9PU68"/>
<feature type="non-terminal residue" evidence="1">
    <location>
        <position position="190"/>
    </location>
</feature>
<reference evidence="1 2" key="1">
    <citation type="submission" date="2015-08" db="EMBL/GenBank/DDBJ databases">
        <title>Emmonsia species relationships and genome sequence.</title>
        <authorList>
            <person name="Cuomo C.A."/>
            <person name="Schwartz I.S."/>
            <person name="Kenyon C."/>
            <person name="De Hoog G.S."/>
            <person name="Govender N.P."/>
            <person name="Botha A."/>
            <person name="Moreno L."/>
            <person name="De Vries M."/>
            <person name="Munoz J.F."/>
            <person name="Stielow J.B."/>
        </authorList>
    </citation>
    <scope>NUCLEOTIDE SEQUENCE [LARGE SCALE GENOMIC DNA]</scope>
    <source>
        <strain evidence="1 2">EI222</strain>
    </source>
</reference>
<accession>A0A1J9PU68</accession>